<name>A0ABD2YZK0_9GENT</name>
<dbReference type="EMBL" id="JBJUIK010000011">
    <property type="protein sequence ID" value="KAL3512691.1"/>
    <property type="molecule type" value="Genomic_DNA"/>
</dbReference>
<dbReference type="AlphaFoldDB" id="A0ABD2YZK0"/>
<accession>A0ABD2YZK0</accession>
<protein>
    <submittedName>
        <fullName evidence="1">Uncharacterized protein</fullName>
    </submittedName>
</protein>
<gene>
    <name evidence="1" type="ORF">ACH5RR_025408</name>
</gene>
<evidence type="ECO:0000313" key="1">
    <source>
        <dbReference type="EMBL" id="KAL3512691.1"/>
    </source>
</evidence>
<comment type="caution">
    <text evidence="1">The sequence shown here is derived from an EMBL/GenBank/DDBJ whole genome shotgun (WGS) entry which is preliminary data.</text>
</comment>
<proteinExistence type="predicted"/>
<keyword evidence="2" id="KW-1185">Reference proteome</keyword>
<evidence type="ECO:0000313" key="2">
    <source>
        <dbReference type="Proteomes" id="UP001630127"/>
    </source>
</evidence>
<sequence length="116" mass="13313">MAKIEGIKSHKATKDGVMTIAAHVASFVVEECAFCCIAVQREELTLTMVYQNKKIIGTPIMQGKQLKTMYVMYVEEAYVDKARKNKTVDFWHARLGRVSYHKLNVIMMKSMLKRLP</sequence>
<dbReference type="Proteomes" id="UP001630127">
    <property type="component" value="Unassembled WGS sequence"/>
</dbReference>
<reference evidence="1 2" key="1">
    <citation type="submission" date="2024-11" db="EMBL/GenBank/DDBJ databases">
        <title>A near-complete genome assembly of Cinchona calisaya.</title>
        <authorList>
            <person name="Lian D.C."/>
            <person name="Zhao X.W."/>
            <person name="Wei L."/>
        </authorList>
    </citation>
    <scope>NUCLEOTIDE SEQUENCE [LARGE SCALE GENOMIC DNA]</scope>
    <source>
        <tissue evidence="1">Nenye</tissue>
    </source>
</reference>
<organism evidence="1 2">
    <name type="scientific">Cinchona calisaya</name>
    <dbReference type="NCBI Taxonomy" id="153742"/>
    <lineage>
        <taxon>Eukaryota</taxon>
        <taxon>Viridiplantae</taxon>
        <taxon>Streptophyta</taxon>
        <taxon>Embryophyta</taxon>
        <taxon>Tracheophyta</taxon>
        <taxon>Spermatophyta</taxon>
        <taxon>Magnoliopsida</taxon>
        <taxon>eudicotyledons</taxon>
        <taxon>Gunneridae</taxon>
        <taxon>Pentapetalae</taxon>
        <taxon>asterids</taxon>
        <taxon>lamiids</taxon>
        <taxon>Gentianales</taxon>
        <taxon>Rubiaceae</taxon>
        <taxon>Cinchonoideae</taxon>
        <taxon>Cinchoneae</taxon>
        <taxon>Cinchona</taxon>
    </lineage>
</organism>